<dbReference type="GO" id="GO:0005886">
    <property type="term" value="C:plasma membrane"/>
    <property type="evidence" value="ECO:0007669"/>
    <property type="project" value="TreeGrafter"/>
</dbReference>
<dbReference type="Gene3D" id="2.60.40.10">
    <property type="entry name" value="Immunoglobulins"/>
    <property type="match status" value="2"/>
</dbReference>
<evidence type="ECO:0000259" key="4">
    <source>
        <dbReference type="PROSITE" id="PS50835"/>
    </source>
</evidence>
<evidence type="ECO:0000256" key="2">
    <source>
        <dbReference type="SAM" id="MobiDB-lite"/>
    </source>
</evidence>
<dbReference type="GO" id="GO:0007411">
    <property type="term" value="P:axon guidance"/>
    <property type="evidence" value="ECO:0007669"/>
    <property type="project" value="TreeGrafter"/>
</dbReference>
<keyword evidence="1" id="KW-0393">Immunoglobulin domain</keyword>
<reference evidence="5" key="2">
    <citation type="submission" date="2025-09" db="UniProtKB">
        <authorList>
            <consortium name="Ensembl"/>
        </authorList>
    </citation>
    <scope>IDENTIFICATION</scope>
</reference>
<accession>A0A671RWW8</accession>
<feature type="domain" description="Ig-like" evidence="4">
    <location>
        <begin position="58"/>
        <end position="127"/>
    </location>
</feature>
<reference evidence="5" key="1">
    <citation type="submission" date="2025-08" db="UniProtKB">
        <authorList>
            <consortium name="Ensembl"/>
        </authorList>
    </citation>
    <scope>IDENTIFICATION</scope>
</reference>
<dbReference type="Pfam" id="PF13927">
    <property type="entry name" value="Ig_3"/>
    <property type="match status" value="1"/>
</dbReference>
<name>A0A671RWW8_9TELE</name>
<organism evidence="5 6">
    <name type="scientific">Sinocyclocheilus anshuiensis</name>
    <dbReference type="NCBI Taxonomy" id="1608454"/>
    <lineage>
        <taxon>Eukaryota</taxon>
        <taxon>Metazoa</taxon>
        <taxon>Chordata</taxon>
        <taxon>Craniata</taxon>
        <taxon>Vertebrata</taxon>
        <taxon>Euteleostomi</taxon>
        <taxon>Actinopterygii</taxon>
        <taxon>Neopterygii</taxon>
        <taxon>Teleostei</taxon>
        <taxon>Ostariophysi</taxon>
        <taxon>Cypriniformes</taxon>
        <taxon>Cyprinidae</taxon>
        <taxon>Cyprininae</taxon>
        <taxon>Sinocyclocheilus</taxon>
    </lineage>
</organism>
<dbReference type="GO" id="GO:0070593">
    <property type="term" value="P:dendrite self-avoidance"/>
    <property type="evidence" value="ECO:0007669"/>
    <property type="project" value="TreeGrafter"/>
</dbReference>
<dbReference type="PANTHER" id="PTHR10075">
    <property type="entry name" value="BASIGIN RELATED"/>
    <property type="match status" value="1"/>
</dbReference>
<dbReference type="PROSITE" id="PS50835">
    <property type="entry name" value="IG_LIKE"/>
    <property type="match status" value="2"/>
</dbReference>
<dbReference type="Proteomes" id="UP000472260">
    <property type="component" value="Unassembled WGS sequence"/>
</dbReference>
<dbReference type="PANTHER" id="PTHR10075:SF4">
    <property type="entry name" value="EMBIGIN"/>
    <property type="match status" value="1"/>
</dbReference>
<dbReference type="InterPro" id="IPR036179">
    <property type="entry name" value="Ig-like_dom_sf"/>
</dbReference>
<protein>
    <submittedName>
        <fullName evidence="5">Embigin</fullName>
    </submittedName>
</protein>
<dbReference type="GO" id="GO:0098632">
    <property type="term" value="F:cell-cell adhesion mediator activity"/>
    <property type="evidence" value="ECO:0007669"/>
    <property type="project" value="TreeGrafter"/>
</dbReference>
<dbReference type="SMART" id="SM00409">
    <property type="entry name" value="IG"/>
    <property type="match status" value="1"/>
</dbReference>
<evidence type="ECO:0000313" key="6">
    <source>
        <dbReference type="Proteomes" id="UP000472260"/>
    </source>
</evidence>
<keyword evidence="3" id="KW-1133">Transmembrane helix</keyword>
<dbReference type="CDD" id="cd00096">
    <property type="entry name" value="Ig"/>
    <property type="match status" value="1"/>
</dbReference>
<proteinExistence type="predicted"/>
<keyword evidence="3" id="KW-0472">Membrane</keyword>
<evidence type="ECO:0000256" key="1">
    <source>
        <dbReference type="ARBA" id="ARBA00023319"/>
    </source>
</evidence>
<sequence>MDLFLTNSSFALHKTLIERLELCGLLEVCFADWATISWNTGQNQVIIEELAILTPQYIELLCNLIDIPNNPPYITGYWTKDGQEIENSEETVNRNNEQYIIKRTFSIQARDLGNYSCMFRENEAQVTFVLVVPVIKDKRDKPVVSYTGDSVVLECKLKHTPNTWNWYKANNTEKGLINVTANPLNYKIFINGNETKLTVLNLTEEDSGKYICSAEFDIKPSESYVELKVLSYTEPLKPFIAIVVEVIVLVTLILLWEKCNKPDGANVFSSTRDESNGVQNNTARQRKLEH</sequence>
<dbReference type="InterPro" id="IPR003599">
    <property type="entry name" value="Ig_sub"/>
</dbReference>
<evidence type="ECO:0000256" key="3">
    <source>
        <dbReference type="SAM" id="Phobius"/>
    </source>
</evidence>
<feature type="region of interest" description="Disordered" evidence="2">
    <location>
        <begin position="267"/>
        <end position="290"/>
    </location>
</feature>
<evidence type="ECO:0000313" key="5">
    <source>
        <dbReference type="Ensembl" id="ENSSANP00000088122.1"/>
    </source>
</evidence>
<dbReference type="SUPFAM" id="SSF48726">
    <property type="entry name" value="Immunoglobulin"/>
    <property type="match status" value="2"/>
</dbReference>
<dbReference type="GO" id="GO:0007156">
    <property type="term" value="P:homophilic cell adhesion via plasma membrane adhesion molecules"/>
    <property type="evidence" value="ECO:0007669"/>
    <property type="project" value="TreeGrafter"/>
</dbReference>
<dbReference type="Ensembl" id="ENSSANT00000093634.1">
    <property type="protein sequence ID" value="ENSSANP00000088122.1"/>
    <property type="gene ID" value="ENSSANG00000043658.1"/>
</dbReference>
<feature type="transmembrane region" description="Helical" evidence="3">
    <location>
        <begin position="238"/>
        <end position="256"/>
    </location>
</feature>
<dbReference type="InterPro" id="IPR007110">
    <property type="entry name" value="Ig-like_dom"/>
</dbReference>
<dbReference type="AlphaFoldDB" id="A0A671RWW8"/>
<keyword evidence="3" id="KW-0812">Transmembrane</keyword>
<dbReference type="GO" id="GO:0030424">
    <property type="term" value="C:axon"/>
    <property type="evidence" value="ECO:0007669"/>
    <property type="project" value="TreeGrafter"/>
</dbReference>
<dbReference type="InterPro" id="IPR013783">
    <property type="entry name" value="Ig-like_fold"/>
</dbReference>
<keyword evidence="6" id="KW-1185">Reference proteome</keyword>
<feature type="domain" description="Ig-like" evidence="4">
    <location>
        <begin position="133"/>
        <end position="231"/>
    </location>
</feature>